<dbReference type="Proteomes" id="UP000095286">
    <property type="component" value="Unplaced"/>
</dbReference>
<protein>
    <submittedName>
        <fullName evidence="2">GPI inositol-deacylase</fullName>
    </submittedName>
</protein>
<proteinExistence type="predicted"/>
<organism evidence="1 2">
    <name type="scientific">Rhabditophanes sp. KR3021</name>
    <dbReference type="NCBI Taxonomy" id="114890"/>
    <lineage>
        <taxon>Eukaryota</taxon>
        <taxon>Metazoa</taxon>
        <taxon>Ecdysozoa</taxon>
        <taxon>Nematoda</taxon>
        <taxon>Chromadorea</taxon>
        <taxon>Rhabditida</taxon>
        <taxon>Tylenchina</taxon>
        <taxon>Panagrolaimomorpha</taxon>
        <taxon>Strongyloidoidea</taxon>
        <taxon>Alloionematidae</taxon>
        <taxon>Rhabditophanes</taxon>
    </lineage>
</organism>
<name>A0AC35TWV9_9BILA</name>
<sequence length="633" mass="70873">MGYLLVKILKMGLILGLGRYFVYDDLMEYKEFTKHSCAMTSMWRVPQLLPLFEDVSTNYKVSLYGEGEYLKKSYEADYLDGIPVIYIPGNKASAQQARSLGSLLQNKTETRKSTFHFNVFAVDFNEEINIFSSSILRREATFLIDIMFKLDSLYDPLINPNKKYIIVSHSMGGIVARMAARSCEKFKSKLSMIVSLGTPHKHSPMMITKDIVNEWKYMQQLKDVPVISIGGGLLDFQIEETLIKEGHIMAYNLQTVDRAWTMADHQCLVWCNQLQRAISRLLFDYASLDPSKTSNSVIHKLAQKNFNSSTLSYPSLALPDSSLVGLDKDLLSNSAFIFSIRKTNTKHDPTMTIVKARPEIIREKARVNSDTVRCFLSEFFGTFLLVFIGLCINSQFILRRGTVNAWINVNLGWAMAIIFCVMITAKASGAHLNPAISFMFYSFGNLTLAKMFIYFAAQFSGAFVGAMAVYGYYNEAINHFDGGVRAISGINETAGIFASYPAAYVSFTGAFIDQIVGTGILALFVVAIIDPRNEIPGHLHAVLFGGVVVMIGCAFGMNLGYPINPARDLAPRLFTFFTHGSGVFSHPYNYYWIAPVFAPFVGALLGGWLYYFFIGFHIEDPSKKEYLPITLAA</sequence>
<evidence type="ECO:0000313" key="1">
    <source>
        <dbReference type="Proteomes" id="UP000095286"/>
    </source>
</evidence>
<accession>A0AC35TWV9</accession>
<dbReference type="WBParaSite" id="RSKR_0000530400.1">
    <property type="protein sequence ID" value="RSKR_0000530400.1"/>
    <property type="gene ID" value="RSKR_0000530400"/>
</dbReference>
<reference evidence="2" key="1">
    <citation type="submission" date="2016-11" db="UniProtKB">
        <authorList>
            <consortium name="WormBaseParasite"/>
        </authorList>
    </citation>
    <scope>IDENTIFICATION</scope>
    <source>
        <strain evidence="2">KR3021</strain>
    </source>
</reference>
<evidence type="ECO:0000313" key="2">
    <source>
        <dbReference type="WBParaSite" id="RSKR_0000530400.1"/>
    </source>
</evidence>